<comment type="caution">
    <text evidence="1">The sequence shown here is derived from an EMBL/GenBank/DDBJ whole genome shotgun (WGS) entry which is preliminary data.</text>
</comment>
<name>A0A1R3IR20_COCAP</name>
<gene>
    <name evidence="1" type="ORF">CCACVL1_10479</name>
</gene>
<evidence type="ECO:0000313" key="1">
    <source>
        <dbReference type="EMBL" id="OMO85011.1"/>
    </source>
</evidence>
<dbReference type="Proteomes" id="UP000188268">
    <property type="component" value="Unassembled WGS sequence"/>
</dbReference>
<keyword evidence="2" id="KW-1185">Reference proteome</keyword>
<sequence>METRDYLEGLAHAQVASRAPHHISLLRFFATVELRAFLATYCIG</sequence>
<organism evidence="1 2">
    <name type="scientific">Corchorus capsularis</name>
    <name type="common">Jute</name>
    <dbReference type="NCBI Taxonomy" id="210143"/>
    <lineage>
        <taxon>Eukaryota</taxon>
        <taxon>Viridiplantae</taxon>
        <taxon>Streptophyta</taxon>
        <taxon>Embryophyta</taxon>
        <taxon>Tracheophyta</taxon>
        <taxon>Spermatophyta</taxon>
        <taxon>Magnoliopsida</taxon>
        <taxon>eudicotyledons</taxon>
        <taxon>Gunneridae</taxon>
        <taxon>Pentapetalae</taxon>
        <taxon>rosids</taxon>
        <taxon>malvids</taxon>
        <taxon>Malvales</taxon>
        <taxon>Malvaceae</taxon>
        <taxon>Grewioideae</taxon>
        <taxon>Apeibeae</taxon>
        <taxon>Corchorus</taxon>
    </lineage>
</organism>
<dbReference type="AlphaFoldDB" id="A0A1R3IR20"/>
<protein>
    <submittedName>
        <fullName evidence="1">Uncharacterized protein</fullName>
    </submittedName>
</protein>
<dbReference type="Gramene" id="OMO85011">
    <property type="protein sequence ID" value="OMO85011"/>
    <property type="gene ID" value="CCACVL1_10479"/>
</dbReference>
<proteinExistence type="predicted"/>
<dbReference type="EMBL" id="AWWV01009652">
    <property type="protein sequence ID" value="OMO85011.1"/>
    <property type="molecule type" value="Genomic_DNA"/>
</dbReference>
<reference evidence="1 2" key="1">
    <citation type="submission" date="2013-09" db="EMBL/GenBank/DDBJ databases">
        <title>Corchorus capsularis genome sequencing.</title>
        <authorList>
            <person name="Alam M."/>
            <person name="Haque M.S."/>
            <person name="Islam M.S."/>
            <person name="Emdad E.M."/>
            <person name="Islam M.M."/>
            <person name="Ahmed B."/>
            <person name="Halim A."/>
            <person name="Hossen Q.M.M."/>
            <person name="Hossain M.Z."/>
            <person name="Ahmed R."/>
            <person name="Khan M.M."/>
            <person name="Islam R."/>
            <person name="Rashid M.M."/>
            <person name="Khan S.A."/>
            <person name="Rahman M.S."/>
            <person name="Alam M."/>
        </authorList>
    </citation>
    <scope>NUCLEOTIDE SEQUENCE [LARGE SCALE GENOMIC DNA]</scope>
    <source>
        <strain evidence="2">cv. CVL-1</strain>
        <tissue evidence="1">Whole seedling</tissue>
    </source>
</reference>
<evidence type="ECO:0000313" key="2">
    <source>
        <dbReference type="Proteomes" id="UP000188268"/>
    </source>
</evidence>
<accession>A0A1R3IR20</accession>